<keyword evidence="1" id="KW-0812">Transmembrane</keyword>
<evidence type="ECO:0000313" key="3">
    <source>
        <dbReference type="Proteomes" id="UP000287756"/>
    </source>
</evidence>
<keyword evidence="1" id="KW-1133">Transmembrane helix</keyword>
<feature type="transmembrane region" description="Helical" evidence="1">
    <location>
        <begin position="170"/>
        <end position="192"/>
    </location>
</feature>
<proteinExistence type="predicted"/>
<gene>
    <name evidence="2" type="ORF">HLI_14160</name>
</gene>
<evidence type="ECO:0000256" key="1">
    <source>
        <dbReference type="SAM" id="Phobius"/>
    </source>
</evidence>
<dbReference type="EMBL" id="CP026118">
    <property type="protein sequence ID" value="QAS53253.1"/>
    <property type="molecule type" value="Genomic_DNA"/>
</dbReference>
<dbReference type="AlphaFoldDB" id="A0A410MEW7"/>
<dbReference type="NCBIfam" id="TIGR02206">
    <property type="entry name" value="intg_mem_TP0381"/>
    <property type="match status" value="1"/>
</dbReference>
<feature type="transmembrane region" description="Helical" evidence="1">
    <location>
        <begin position="53"/>
        <end position="76"/>
    </location>
</feature>
<reference evidence="2 3" key="1">
    <citation type="submission" date="2018-01" db="EMBL/GenBank/DDBJ databases">
        <title>The whole genome sequencing and assembly of Halobacillus litoralis ERB031 strain.</title>
        <authorList>
            <person name="Lee S.-J."/>
            <person name="Park M.-K."/>
            <person name="Kim J.-Y."/>
            <person name="Lee Y.-J."/>
            <person name="Yi H."/>
            <person name="Bahn Y.-S."/>
            <person name="Kim J.F."/>
            <person name="Lee D.-W."/>
        </authorList>
    </citation>
    <scope>NUCLEOTIDE SEQUENCE [LARGE SCALE GENOMIC DNA]</scope>
    <source>
        <strain evidence="2 3">ERB 031</strain>
    </source>
</reference>
<dbReference type="RefSeq" id="WP_128525530.1">
    <property type="nucleotide sequence ID" value="NZ_CANLVY010000001.1"/>
</dbReference>
<dbReference type="InterPro" id="IPR011737">
    <property type="entry name" value="CHP02206_TP0381"/>
</dbReference>
<name>A0A410MEW7_9BACI</name>
<evidence type="ECO:0000313" key="2">
    <source>
        <dbReference type="EMBL" id="QAS53253.1"/>
    </source>
</evidence>
<protein>
    <submittedName>
        <fullName evidence="2">TIGR02206 family membrane protein</fullName>
    </submittedName>
</protein>
<dbReference type="KEGG" id="hli:HLI_14160"/>
<dbReference type="Proteomes" id="UP000287756">
    <property type="component" value="Chromosome"/>
</dbReference>
<feature type="transmembrane region" description="Helical" evidence="1">
    <location>
        <begin position="108"/>
        <end position="127"/>
    </location>
</feature>
<sequence>METWFSLQIDQSFTLFGQSHITMLTLFVIVSVFILSTANLLKKSRATHSLIRWTLFCLLLFSEISYQTWAITKGIWGTGEHLPLHLCGIASLLGAFALLTYQPKLIKITYFIGTIPAAIALITPDLLHGYEHFRFWKFFLHHMAISWTSLFLVVSTSVKISWKDLLETFLYLIVYSIFIGLINTIAGTNYLYLQGPPVTGTPLDWMGDGFFYYINLAVTAFLVFAVMVLVYKLADKMNNEK</sequence>
<feature type="transmembrane region" description="Helical" evidence="1">
    <location>
        <begin position="82"/>
        <end position="101"/>
    </location>
</feature>
<dbReference type="Pfam" id="PF14808">
    <property type="entry name" value="TMEM164"/>
    <property type="match status" value="1"/>
</dbReference>
<feature type="transmembrane region" description="Helical" evidence="1">
    <location>
        <begin position="139"/>
        <end position="158"/>
    </location>
</feature>
<organism evidence="2 3">
    <name type="scientific">Halobacillus litoralis</name>
    <dbReference type="NCBI Taxonomy" id="45668"/>
    <lineage>
        <taxon>Bacteria</taxon>
        <taxon>Bacillati</taxon>
        <taxon>Bacillota</taxon>
        <taxon>Bacilli</taxon>
        <taxon>Bacillales</taxon>
        <taxon>Bacillaceae</taxon>
        <taxon>Halobacillus</taxon>
    </lineage>
</organism>
<keyword evidence="1" id="KW-0472">Membrane</keyword>
<feature type="transmembrane region" description="Helical" evidence="1">
    <location>
        <begin position="20"/>
        <end position="41"/>
    </location>
</feature>
<feature type="transmembrane region" description="Helical" evidence="1">
    <location>
        <begin position="212"/>
        <end position="231"/>
    </location>
</feature>
<accession>A0A410MEW7</accession>
<dbReference type="OrthoDB" id="9813172at2"/>